<dbReference type="GO" id="GO:0030014">
    <property type="term" value="C:CCR4-NOT complex"/>
    <property type="evidence" value="ECO:0007669"/>
    <property type="project" value="InterPro"/>
</dbReference>
<dbReference type="InterPro" id="IPR039780">
    <property type="entry name" value="Mot2"/>
</dbReference>
<reference evidence="4" key="1">
    <citation type="submission" date="2015-08" db="EMBL/GenBank/DDBJ databases">
        <authorList>
            <person name="Babu N.S."/>
            <person name="Beckwith C.J."/>
            <person name="Beseler K.G."/>
            <person name="Brison A."/>
            <person name="Carone J.V."/>
            <person name="Caskin T.P."/>
            <person name="Diamond M."/>
            <person name="Durham M.E."/>
            <person name="Foxe J.M."/>
            <person name="Go M."/>
            <person name="Henderson B.A."/>
            <person name="Jones I.B."/>
            <person name="McGettigan J.A."/>
            <person name="Micheletti S.J."/>
            <person name="Nasrallah M.E."/>
            <person name="Ortiz D."/>
            <person name="Piller C.R."/>
            <person name="Privatt S.R."/>
            <person name="Schneider S.L."/>
            <person name="Sharp S."/>
            <person name="Smith T.C."/>
            <person name="Stanton J.D."/>
            <person name="Ullery H.E."/>
            <person name="Wilson R.J."/>
            <person name="Serrano M.G."/>
            <person name="Buck G."/>
            <person name="Lee V."/>
            <person name="Wang Y."/>
            <person name="Carvalho R."/>
            <person name="Voegtly L."/>
            <person name="Shi R."/>
            <person name="Duckworth R."/>
            <person name="Johnson A."/>
            <person name="Loviza R."/>
            <person name="Walstead R."/>
            <person name="Shah Z."/>
            <person name="Kiflezghi M."/>
            <person name="Wade K."/>
            <person name="Ball S.L."/>
            <person name="Bradley K.W."/>
            <person name="Asai D.J."/>
            <person name="Bowman C.A."/>
            <person name="Russell D.A."/>
            <person name="Pope W.H."/>
            <person name="Jacobs-Sera D."/>
            <person name="Hendrix R.W."/>
            <person name="Hatfull G.F."/>
        </authorList>
    </citation>
    <scope>NUCLEOTIDE SEQUENCE</scope>
</reference>
<evidence type="ECO:0000313" key="4">
    <source>
        <dbReference type="EMBL" id="JAT72555.1"/>
    </source>
</evidence>
<protein>
    <recommendedName>
        <fullName evidence="3">RRM domain-containing protein</fullName>
    </recommendedName>
</protein>
<evidence type="ECO:0000259" key="3">
    <source>
        <dbReference type="PROSITE" id="PS50102"/>
    </source>
</evidence>
<feature type="compositionally biased region" description="Polar residues" evidence="2">
    <location>
        <begin position="384"/>
        <end position="395"/>
    </location>
</feature>
<dbReference type="GO" id="GO:0016567">
    <property type="term" value="P:protein ubiquitination"/>
    <property type="evidence" value="ECO:0007669"/>
    <property type="project" value="TreeGrafter"/>
</dbReference>
<dbReference type="InterPro" id="IPR012677">
    <property type="entry name" value="Nucleotide-bd_a/b_plait_sf"/>
</dbReference>
<evidence type="ECO:0000256" key="1">
    <source>
        <dbReference type="PROSITE-ProRule" id="PRU00176"/>
    </source>
</evidence>
<dbReference type="InterPro" id="IPR035979">
    <property type="entry name" value="RBD_domain_sf"/>
</dbReference>
<dbReference type="GO" id="GO:0004842">
    <property type="term" value="F:ubiquitin-protein transferase activity"/>
    <property type="evidence" value="ECO:0007669"/>
    <property type="project" value="InterPro"/>
</dbReference>
<feature type="region of interest" description="Disordered" evidence="2">
    <location>
        <begin position="471"/>
        <end position="520"/>
    </location>
</feature>
<feature type="compositionally biased region" description="Low complexity" evidence="2">
    <location>
        <begin position="486"/>
        <end position="516"/>
    </location>
</feature>
<dbReference type="SMART" id="SM00361">
    <property type="entry name" value="RRM_1"/>
    <property type="match status" value="1"/>
</dbReference>
<dbReference type="CDD" id="cd12438">
    <property type="entry name" value="RRM_CNOT4"/>
    <property type="match status" value="1"/>
</dbReference>
<dbReference type="GO" id="GO:0003723">
    <property type="term" value="F:RNA binding"/>
    <property type="evidence" value="ECO:0007669"/>
    <property type="project" value="UniProtKB-UniRule"/>
</dbReference>
<dbReference type="InterPro" id="IPR000504">
    <property type="entry name" value="RRM_dom"/>
</dbReference>
<sequence length="692" mass="71204">HAPACVGQMFALLTEWVSLGPTRQKADPRSSPLALVSCPPPVGTHPQTKCACGVITTSWRRRGKASLPARCPNCRMLYDQGKIQMQHIDAEQLAEEKRRIKGREKPRAALRSRAGLANIRVVQPNLVYAVGLPMDTCHEDVLREQEFFGQFGRIVKVSVNRAQPHGAGSTPPRQGATGSAYVTFRHAADALRCIKALDGGSLRGKPIKACFGTTKYCNAFLKGLGCNNPDCLYLHAVADDADCLTKEEVAAGQLPSRFMALGAHNTFCPRLTIHPVGSSGERSIAVLPVPRAAGRAAEGAAPQCAGARETVGGATAAATRDAVGGSAPLPGRCEPASAVAEPPPPPASRRSAAVAAAPHAQKHQEWPELGGVDRGKGGAEVPGTTISPAGCSNGQPDAPLPGALPAPPSAGTSQWAATVAAPAEAKAAKRAAAVKKPQLVPLPSPAKVKPALISPRLATAVVPLSGRACAPRQPTAVQSGEGEAQPAELAAARSSEAAPAAEAPAGPGVPGSSAPARRLVAPPGFESWDAVRAPSRSVSSSTLSEGLAAPFPRLGAEGAAFELQGPTSLLANGFRNEDRPPLALSTTGLGSGRRQQSRFAFAQGEVGGPPMVAEEPARAMRAPPGFSPPAPPHVAPGLALLQQLRAGVPAGLARPQQPLQQGMGHLPFPDPAVMAAQPQLSRPAPPGFDLRT</sequence>
<dbReference type="PANTHER" id="PTHR12603">
    <property type="entry name" value="CCR4-NOT TRANSCRIPTION COMPLEX RELATED"/>
    <property type="match status" value="1"/>
</dbReference>
<dbReference type="Pfam" id="PF00076">
    <property type="entry name" value="RRM_1"/>
    <property type="match status" value="1"/>
</dbReference>
<organism evidence="4">
    <name type="scientific">Auxenochlorella protothecoides</name>
    <name type="common">Green microalga</name>
    <name type="synonym">Chlorella protothecoides</name>
    <dbReference type="NCBI Taxonomy" id="3075"/>
    <lineage>
        <taxon>Eukaryota</taxon>
        <taxon>Viridiplantae</taxon>
        <taxon>Chlorophyta</taxon>
        <taxon>core chlorophytes</taxon>
        <taxon>Trebouxiophyceae</taxon>
        <taxon>Chlorellales</taxon>
        <taxon>Chlorellaceae</taxon>
        <taxon>Auxenochlorella</taxon>
    </lineage>
</organism>
<feature type="compositionally biased region" description="Low complexity" evidence="2">
    <location>
        <begin position="348"/>
        <end position="358"/>
    </location>
</feature>
<name>A0A1D2A0P1_AUXPR</name>
<dbReference type="EMBL" id="GDKF01006067">
    <property type="protein sequence ID" value="JAT72555.1"/>
    <property type="molecule type" value="Transcribed_RNA"/>
</dbReference>
<dbReference type="AlphaFoldDB" id="A0A1D2A0P1"/>
<dbReference type="PROSITE" id="PS50102">
    <property type="entry name" value="RRM"/>
    <property type="match status" value="1"/>
</dbReference>
<feature type="domain" description="RRM" evidence="3">
    <location>
        <begin position="125"/>
        <end position="214"/>
    </location>
</feature>
<feature type="region of interest" description="Disordered" evidence="2">
    <location>
        <begin position="322"/>
        <end position="417"/>
    </location>
</feature>
<dbReference type="Gene3D" id="3.30.70.330">
    <property type="match status" value="1"/>
</dbReference>
<feature type="region of interest" description="Disordered" evidence="2">
    <location>
        <begin position="654"/>
        <end position="692"/>
    </location>
</feature>
<proteinExistence type="predicted"/>
<keyword evidence="1" id="KW-0694">RNA-binding</keyword>
<evidence type="ECO:0000256" key="2">
    <source>
        <dbReference type="SAM" id="MobiDB-lite"/>
    </source>
</evidence>
<accession>A0A1D2A0P1</accession>
<dbReference type="SUPFAM" id="SSF54928">
    <property type="entry name" value="RNA-binding domain, RBD"/>
    <property type="match status" value="1"/>
</dbReference>
<dbReference type="InterPro" id="IPR003954">
    <property type="entry name" value="RRM_euk-type"/>
</dbReference>
<dbReference type="InterPro" id="IPR034261">
    <property type="entry name" value="CNOT4_RRM"/>
</dbReference>
<dbReference type="PANTHER" id="PTHR12603:SF0">
    <property type="entry name" value="CCR4-NOT TRANSCRIPTION COMPLEX SUBUNIT 4"/>
    <property type="match status" value="1"/>
</dbReference>
<feature type="compositionally biased region" description="Pro residues" evidence="2">
    <location>
        <begin position="398"/>
        <end position="408"/>
    </location>
</feature>
<gene>
    <name evidence="4" type="ORF">g.15558</name>
</gene>
<feature type="compositionally biased region" description="Basic and acidic residues" evidence="2">
    <location>
        <begin position="362"/>
        <end position="377"/>
    </location>
</feature>
<feature type="non-terminal residue" evidence="4">
    <location>
        <position position="1"/>
    </location>
</feature>